<dbReference type="GO" id="GO:0045010">
    <property type="term" value="P:actin nucleation"/>
    <property type="evidence" value="ECO:0007669"/>
    <property type="project" value="InterPro"/>
</dbReference>
<dbReference type="Gene3D" id="1.20.58.2220">
    <property type="entry name" value="Formin, FH2 domain"/>
    <property type="match status" value="1"/>
</dbReference>
<feature type="compositionally biased region" description="Basic residues" evidence="3">
    <location>
        <begin position="165"/>
        <end position="175"/>
    </location>
</feature>
<dbReference type="PANTHER" id="PTHR45920:SF7">
    <property type="entry name" value="FORMIN-G"/>
    <property type="match status" value="1"/>
</dbReference>
<feature type="coiled-coil region" evidence="2">
    <location>
        <begin position="645"/>
        <end position="714"/>
    </location>
</feature>
<dbReference type="GO" id="GO:0008017">
    <property type="term" value="F:microtubule binding"/>
    <property type="evidence" value="ECO:0007669"/>
    <property type="project" value="InterPro"/>
</dbReference>
<feature type="compositionally biased region" description="Pro residues" evidence="3">
    <location>
        <begin position="353"/>
        <end position="363"/>
    </location>
</feature>
<organism evidence="5 6">
    <name type="scientific">Littorina saxatilis</name>
    <dbReference type="NCBI Taxonomy" id="31220"/>
    <lineage>
        <taxon>Eukaryota</taxon>
        <taxon>Metazoa</taxon>
        <taxon>Spiralia</taxon>
        <taxon>Lophotrochozoa</taxon>
        <taxon>Mollusca</taxon>
        <taxon>Gastropoda</taxon>
        <taxon>Caenogastropoda</taxon>
        <taxon>Littorinimorpha</taxon>
        <taxon>Littorinoidea</taxon>
        <taxon>Littorinidae</taxon>
        <taxon>Littorina</taxon>
    </lineage>
</organism>
<dbReference type="GO" id="GO:0030866">
    <property type="term" value="P:cortical actin cytoskeleton organization"/>
    <property type="evidence" value="ECO:0007669"/>
    <property type="project" value="TreeGrafter"/>
</dbReference>
<feature type="region of interest" description="Disordered" evidence="3">
    <location>
        <begin position="732"/>
        <end position="751"/>
    </location>
</feature>
<feature type="compositionally biased region" description="Polar residues" evidence="3">
    <location>
        <begin position="383"/>
        <end position="394"/>
    </location>
</feature>
<dbReference type="GO" id="GO:0051015">
    <property type="term" value="F:actin filament binding"/>
    <property type="evidence" value="ECO:0007669"/>
    <property type="project" value="TreeGrafter"/>
</dbReference>
<dbReference type="PROSITE" id="PS51444">
    <property type="entry name" value="FH2"/>
    <property type="match status" value="1"/>
</dbReference>
<evidence type="ECO:0000256" key="1">
    <source>
        <dbReference type="ARBA" id="ARBA00005271"/>
    </source>
</evidence>
<evidence type="ECO:0000259" key="4">
    <source>
        <dbReference type="PROSITE" id="PS51444"/>
    </source>
</evidence>
<evidence type="ECO:0000256" key="3">
    <source>
        <dbReference type="SAM" id="MobiDB-lite"/>
    </source>
</evidence>
<dbReference type="InterPro" id="IPR001265">
    <property type="entry name" value="Formin_Cappuccino_subfam"/>
</dbReference>
<feature type="compositionally biased region" description="Pro residues" evidence="3">
    <location>
        <begin position="784"/>
        <end position="838"/>
    </location>
</feature>
<feature type="compositionally biased region" description="Low complexity" evidence="3">
    <location>
        <begin position="770"/>
        <end position="783"/>
    </location>
</feature>
<dbReference type="PANTHER" id="PTHR45920">
    <property type="entry name" value="FORMIN HOMOLOGY 2 DOMAIN CONTAINING, ISOFORM I"/>
    <property type="match status" value="1"/>
</dbReference>
<accession>A0AAN9GDM2</accession>
<evidence type="ECO:0000313" key="5">
    <source>
        <dbReference type="EMBL" id="KAK7104371.1"/>
    </source>
</evidence>
<feature type="compositionally biased region" description="Polar residues" evidence="3">
    <location>
        <begin position="756"/>
        <end position="769"/>
    </location>
</feature>
<feature type="region of interest" description="Disordered" evidence="3">
    <location>
        <begin position="1277"/>
        <end position="1305"/>
    </location>
</feature>
<feature type="compositionally biased region" description="Polar residues" evidence="3">
    <location>
        <begin position="458"/>
        <end position="467"/>
    </location>
</feature>
<dbReference type="EMBL" id="JBAMIC010000008">
    <property type="protein sequence ID" value="KAK7104371.1"/>
    <property type="molecule type" value="Genomic_DNA"/>
</dbReference>
<feature type="compositionally biased region" description="Polar residues" evidence="3">
    <location>
        <begin position="184"/>
        <end position="199"/>
    </location>
</feature>
<feature type="compositionally biased region" description="Low complexity" evidence="3">
    <location>
        <begin position="227"/>
        <end position="253"/>
    </location>
</feature>
<dbReference type="InterPro" id="IPR015425">
    <property type="entry name" value="FH2_Formin"/>
</dbReference>
<feature type="region of interest" description="Disordered" evidence="3">
    <location>
        <begin position="756"/>
        <end position="863"/>
    </location>
</feature>
<evidence type="ECO:0000256" key="2">
    <source>
        <dbReference type="SAM" id="Coils"/>
    </source>
</evidence>
<feature type="domain" description="FH2" evidence="4">
    <location>
        <begin position="859"/>
        <end position="1276"/>
    </location>
</feature>
<comment type="caution">
    <text evidence="5">The sequence shown here is derived from an EMBL/GenBank/DDBJ whole genome shotgun (WGS) entry which is preliminary data.</text>
</comment>
<name>A0AAN9GDM2_9CAEN</name>
<dbReference type="Proteomes" id="UP001374579">
    <property type="component" value="Unassembled WGS sequence"/>
</dbReference>
<feature type="compositionally biased region" description="Basic and acidic residues" evidence="3">
    <location>
        <begin position="144"/>
        <end position="155"/>
    </location>
</feature>
<sequence>MEDNMFYTEDGETPSPAHHYYPMMGQDPHGNAMESYPQHPHSGIPPSHMRGSPPKGGGGSPRGQSVPRPIDSPRGGSGKTSPTKGSPRGGNGTFGERNGSPRGGGMPPGGGNYPGNGGSPRGVSRGHRGSPRDSQHNVTSPQRQEGDTKVIREQQEPSTPPQQYHHPHFHHHRRISKDFKASMRSPQRSARSISVSEPGSTEELTHHHRHLPKSGYSLDHPPGDGNSSGPQYQPAPGSPYQSSPGSQHQPGPGLQYQPDRGSQYQPAPGSPYQPGPGSQYQPDPRSQYEPDPRSQYTLDPRSQYEPDPRSQYELDPRSQYEPDPRSQYEIDPRSQYETDPRSQYAPNPRSQYQPPPASQPPSAPGSYQTIPVAYQSPPGQLHVHQTSTSSPTLRQTVVTDLDQAMQERDESRLRVLFGETMSSPNINYSYGQGYTSGFGETDVDETNLDEDPVKRKYNTSAHAQEQSYDGDEQEGGCASREDDSFEDCHEQPAGEEEKYEEDSSSDDCVRYPMDMPASLHFNQSDVFDGQLLLQWMSSQFDSSHYLSLILTKHDIAVLMSQFCTHLLAAGVLSQLQGQSKLREPAFKPNGQYFWTKQDPALGQSELPGRLQPMWPPPRPDLPDTETRPGLKYTEAEQQAAMVLMRKDYKQQADNLLKEHEEELERLHGQYRLRLEDLRAEVVRLEQEVEKYRQLAGIERLAQTALSEAQAAQEEAGLSGNFITSAEGKLIAVTGTPQNGGSGGDHRTASQGSVTLDMSGASYMNGSPHPSASDSDSQTSVVSVVPPPPPPPPCLATPPPAPPPPGFDGPPPAPPPPGGGPPPAPPPPGSGAPTPPPAPGMAVRNKGDKKKKEMMWPAPSKPLVNTKSPMKPLFWKRIQVHALKATTKNSSSEQNVFWENLEEAKINLDEFDDLFSKVPIQPKKKAKDAKPKAKAKQFAKVIEAKRSQAVGILLSTIRMEMPEIEHSVLHLDTAMLDVEKFRAIYENLPTDEEIKLINKQVEKNPEVPLDKPEQFLHDLHQIPNCSDRIFCFIFQSTFQENMSVIENKLNNLKMTCEMLTTGPCIKTIFGIILAMGNYMNGGSRTRGQADGFELDILPKLKDYKAKDNRTSLMHYLVMLYVQRYEMDDAGTDKVKLPVPDPSDIVQASLVNFDDITKEMTRIRRDFHLAENKAIAVLKHATEDNKEPFDSIMKAFFEKGKHDLTDQEEMMKECAKRFSETVQFFFVKPKPGDKVVTPEYFFSLWHAFCQDFKDHWKREQQRIIKLRIREAESRVRKLQESKKAASIPTRAKTAGGLKDRLSRLSKK</sequence>
<keyword evidence="6" id="KW-1185">Reference proteome</keyword>
<feature type="compositionally biased region" description="Basic and acidic residues" evidence="3">
    <location>
        <begin position="302"/>
        <end position="340"/>
    </location>
</feature>
<dbReference type="Pfam" id="PF02181">
    <property type="entry name" value="FH2"/>
    <property type="match status" value="1"/>
</dbReference>
<dbReference type="InterPro" id="IPR042201">
    <property type="entry name" value="FH2_Formin_sf"/>
</dbReference>
<dbReference type="SMART" id="SM00498">
    <property type="entry name" value="FH2"/>
    <property type="match status" value="1"/>
</dbReference>
<feature type="compositionally biased region" description="Gly residues" evidence="3">
    <location>
        <begin position="101"/>
        <end position="120"/>
    </location>
</feature>
<dbReference type="GO" id="GO:0005884">
    <property type="term" value="C:actin filament"/>
    <property type="evidence" value="ECO:0007669"/>
    <property type="project" value="InterPro"/>
</dbReference>
<feature type="region of interest" description="Disordered" evidence="3">
    <location>
        <begin position="457"/>
        <end position="507"/>
    </location>
</feature>
<feature type="compositionally biased region" description="Basic and acidic residues" evidence="3">
    <location>
        <begin position="479"/>
        <end position="496"/>
    </location>
</feature>
<gene>
    <name evidence="5" type="ORF">V1264_019101</name>
</gene>
<evidence type="ECO:0000313" key="6">
    <source>
        <dbReference type="Proteomes" id="UP001374579"/>
    </source>
</evidence>
<dbReference type="SUPFAM" id="SSF101447">
    <property type="entry name" value="Formin homology 2 domain (FH2 domain)"/>
    <property type="match status" value="1"/>
</dbReference>
<feature type="compositionally biased region" description="Basic and acidic residues" evidence="3">
    <location>
        <begin position="1295"/>
        <end position="1305"/>
    </location>
</feature>
<proteinExistence type="inferred from homology"/>
<keyword evidence="2" id="KW-0175">Coiled coil</keyword>
<dbReference type="PRINTS" id="PR00828">
    <property type="entry name" value="FORMIN"/>
</dbReference>
<feature type="region of interest" description="Disordered" evidence="3">
    <location>
        <begin position="1"/>
        <end position="394"/>
    </location>
</feature>
<dbReference type="GO" id="GO:0005737">
    <property type="term" value="C:cytoplasm"/>
    <property type="evidence" value="ECO:0007669"/>
    <property type="project" value="UniProtKB-ARBA"/>
</dbReference>
<comment type="similarity">
    <text evidence="1">Belongs to the formin homology family. Cappuccino subfamily.</text>
</comment>
<protein>
    <recommendedName>
        <fullName evidence="4">FH2 domain-containing protein</fullName>
    </recommendedName>
</protein>
<reference evidence="5 6" key="1">
    <citation type="submission" date="2024-02" db="EMBL/GenBank/DDBJ databases">
        <title>Chromosome-scale genome assembly of the rough periwinkle Littorina saxatilis.</title>
        <authorList>
            <person name="De Jode A."/>
            <person name="Faria R."/>
            <person name="Formenti G."/>
            <person name="Sims Y."/>
            <person name="Smith T.P."/>
            <person name="Tracey A."/>
            <person name="Wood J.M.D."/>
            <person name="Zagrodzka Z.B."/>
            <person name="Johannesson K."/>
            <person name="Butlin R.K."/>
            <person name="Leder E.H."/>
        </authorList>
    </citation>
    <scope>NUCLEOTIDE SEQUENCE [LARGE SCALE GENOMIC DNA]</scope>
    <source>
        <strain evidence="5">Snail1</strain>
        <tissue evidence="5">Muscle</tissue>
    </source>
</reference>